<evidence type="ECO:0000313" key="2">
    <source>
        <dbReference type="EMBL" id="KAJ1949212.1"/>
    </source>
</evidence>
<gene>
    <name evidence="2" type="ORF">IWQ62_006771</name>
</gene>
<protein>
    <submittedName>
        <fullName evidence="2">Uncharacterized protein</fullName>
    </submittedName>
</protein>
<dbReference type="AlphaFoldDB" id="A0A9W8E3C0"/>
<comment type="caution">
    <text evidence="2">The sequence shown here is derived from an EMBL/GenBank/DDBJ whole genome shotgun (WGS) entry which is preliminary data.</text>
</comment>
<dbReference type="EMBL" id="JANBPY010004085">
    <property type="protein sequence ID" value="KAJ1949212.1"/>
    <property type="molecule type" value="Genomic_DNA"/>
</dbReference>
<evidence type="ECO:0000256" key="1">
    <source>
        <dbReference type="SAM" id="MobiDB-lite"/>
    </source>
</evidence>
<feature type="compositionally biased region" description="Basic and acidic residues" evidence="1">
    <location>
        <begin position="166"/>
        <end position="177"/>
    </location>
</feature>
<name>A0A9W8E3C0_9FUNG</name>
<feature type="region of interest" description="Disordered" evidence="1">
    <location>
        <begin position="150"/>
        <end position="192"/>
    </location>
</feature>
<feature type="non-terminal residue" evidence="2">
    <location>
        <position position="1"/>
    </location>
</feature>
<accession>A0A9W8E3C0</accession>
<organism evidence="2 3">
    <name type="scientific">Dispira parvispora</name>
    <dbReference type="NCBI Taxonomy" id="1520584"/>
    <lineage>
        <taxon>Eukaryota</taxon>
        <taxon>Fungi</taxon>
        <taxon>Fungi incertae sedis</taxon>
        <taxon>Zoopagomycota</taxon>
        <taxon>Kickxellomycotina</taxon>
        <taxon>Dimargaritomycetes</taxon>
        <taxon>Dimargaritales</taxon>
        <taxon>Dimargaritaceae</taxon>
        <taxon>Dispira</taxon>
    </lineage>
</organism>
<evidence type="ECO:0000313" key="3">
    <source>
        <dbReference type="Proteomes" id="UP001150925"/>
    </source>
</evidence>
<proteinExistence type="predicted"/>
<sequence>PQQSANFLLKIRSQMEHQMVLNAEDYPELSIGSISGGDVFDNRIVPTVLFTYAEDKGVEKARDLAKMLDEKRGNHPDLVDCEEISTYEDFITDIEKDFEAPERLKAKEGYRSWAYETILTQSELRKVKRCTLQEELKKLTSIEEHDENRAYNDYKAQGSKSPGKTPESKTDIGKAGDMEDISNESKGSSKHNSQELLDDQIWAIQKCADVWSLRHFDMTDIIQDAKEEALKIVRTKKKPMDTGSHSSNDILAAVPEPSPRCKLFSYGNSYQFNSCKKKLQLRVEFPGRDENIRMIIAKAITELPKATNTARF</sequence>
<keyword evidence="3" id="KW-1185">Reference proteome</keyword>
<dbReference type="Proteomes" id="UP001150925">
    <property type="component" value="Unassembled WGS sequence"/>
</dbReference>
<reference evidence="2" key="1">
    <citation type="submission" date="2022-07" db="EMBL/GenBank/DDBJ databases">
        <title>Phylogenomic reconstructions and comparative analyses of Kickxellomycotina fungi.</title>
        <authorList>
            <person name="Reynolds N.K."/>
            <person name="Stajich J.E."/>
            <person name="Barry K."/>
            <person name="Grigoriev I.V."/>
            <person name="Crous P."/>
            <person name="Smith M.E."/>
        </authorList>
    </citation>
    <scope>NUCLEOTIDE SEQUENCE</scope>
    <source>
        <strain evidence="2">RSA 1196</strain>
    </source>
</reference>